<comment type="similarity">
    <text evidence="1">Belongs to the palmitoyl-protein thioesterase family.</text>
</comment>
<dbReference type="FunFam" id="3.40.50.1820:FF:000107">
    <property type="entry name" value="Palmitoyl-protein thioesterase 1"/>
    <property type="match status" value="1"/>
</dbReference>
<evidence type="ECO:0000313" key="11">
    <source>
        <dbReference type="Proteomes" id="UP000593566"/>
    </source>
</evidence>
<dbReference type="SUPFAM" id="SSF53474">
    <property type="entry name" value="alpha/beta-Hydrolases"/>
    <property type="match status" value="1"/>
</dbReference>
<evidence type="ECO:0000256" key="2">
    <source>
        <dbReference type="ARBA" id="ARBA00012423"/>
    </source>
</evidence>
<gene>
    <name evidence="10" type="ORF">HO133_003055</name>
</gene>
<evidence type="ECO:0000313" key="10">
    <source>
        <dbReference type="EMBL" id="KAF6220622.1"/>
    </source>
</evidence>
<reference evidence="10 11" key="1">
    <citation type="journal article" date="2020" name="Genomics">
        <title>Complete, high-quality genomes from long-read metagenomic sequencing of two wolf lichen thalli reveals enigmatic genome architecture.</title>
        <authorList>
            <person name="McKenzie S.K."/>
            <person name="Walston R.F."/>
            <person name="Allen J.L."/>
        </authorList>
    </citation>
    <scope>NUCLEOTIDE SEQUENCE [LARGE SCALE GENOMIC DNA]</scope>
    <source>
        <strain evidence="10">WasteWater1</strain>
    </source>
</reference>
<evidence type="ECO:0000256" key="8">
    <source>
        <dbReference type="ARBA" id="ARBA00031934"/>
    </source>
</evidence>
<dbReference type="EC" id="3.1.2.22" evidence="2"/>
<dbReference type="GO" id="GO:0008474">
    <property type="term" value="F:palmitoyl-(protein) hydrolase activity"/>
    <property type="evidence" value="ECO:0007669"/>
    <property type="project" value="UniProtKB-EC"/>
</dbReference>
<proteinExistence type="inferred from homology"/>
<evidence type="ECO:0000256" key="9">
    <source>
        <dbReference type="SAM" id="SignalP"/>
    </source>
</evidence>
<evidence type="ECO:0000256" key="1">
    <source>
        <dbReference type="ARBA" id="ARBA00010758"/>
    </source>
</evidence>
<dbReference type="AlphaFoldDB" id="A0A8H6CBV8"/>
<dbReference type="InterPro" id="IPR029058">
    <property type="entry name" value="AB_hydrolase_fold"/>
</dbReference>
<comment type="caution">
    <text evidence="10">The sequence shown here is derived from an EMBL/GenBank/DDBJ whole genome shotgun (WGS) entry which is preliminary data.</text>
</comment>
<dbReference type="EMBL" id="JACCJB010000016">
    <property type="protein sequence ID" value="KAF6220622.1"/>
    <property type="molecule type" value="Genomic_DNA"/>
</dbReference>
<accession>A0A8H6CBV8</accession>
<protein>
    <recommendedName>
        <fullName evidence="3">Palmitoyl-protein thioesterase 1</fullName>
        <ecNumber evidence="2">3.1.2.22</ecNumber>
    </recommendedName>
    <alternativeName>
        <fullName evidence="8">Palmitoyl-protein hydrolase 1</fullName>
    </alternativeName>
</protein>
<dbReference type="Proteomes" id="UP000593566">
    <property type="component" value="Unassembled WGS sequence"/>
</dbReference>
<evidence type="ECO:0000256" key="7">
    <source>
        <dbReference type="ARBA" id="ARBA00023180"/>
    </source>
</evidence>
<keyword evidence="6" id="KW-1015">Disulfide bond</keyword>
<evidence type="ECO:0000256" key="4">
    <source>
        <dbReference type="ARBA" id="ARBA00022729"/>
    </source>
</evidence>
<evidence type="ECO:0000256" key="3">
    <source>
        <dbReference type="ARBA" id="ARBA00014212"/>
    </source>
</evidence>
<dbReference type="InterPro" id="IPR002472">
    <property type="entry name" value="Palm_thioest"/>
</dbReference>
<dbReference type="PRINTS" id="PR00414">
    <property type="entry name" value="PPTHIESTRASE"/>
</dbReference>
<dbReference type="RefSeq" id="XP_037150057.1">
    <property type="nucleotide sequence ID" value="XM_037293979.1"/>
</dbReference>
<dbReference type="Gene3D" id="3.40.50.1820">
    <property type="entry name" value="alpha/beta hydrolase"/>
    <property type="match status" value="1"/>
</dbReference>
<dbReference type="PANTHER" id="PTHR11247">
    <property type="entry name" value="PALMITOYL-PROTEIN THIOESTERASE/DOLICHYLDIPHOSPHATASE 1"/>
    <property type="match status" value="1"/>
</dbReference>
<keyword evidence="7" id="KW-0325">Glycoprotein</keyword>
<sequence>MGMGIDMGMTFLYLWALLPIAWRFVTALPPPQQPILPTESTPIASSAESANLPLVVWHGLGDNYKAEGLQSIGELLNDTIGNTTTYYIRLDGDPSADRTATFLGNVTLQVQKVCDDLASHPVLSKAPAINALGFSQGGQFLRAYVERCNSPRVENLVTFGSQHNGISEFQECATNDWLCQTWRGVLKGNAWGSFSQSRLVPAQYYRDPEDLDNYFEYSNFLADINNERKVKNDTYKENMKKLGRFAMFMFANDTTVVPKESAFFSEVNTTSEEVTKLQERDIYQEDWIGLRFLDEKRRLDFRIAEGGHMQLSDNILTDAFNRYFKSRNKGGLD</sequence>
<evidence type="ECO:0000256" key="6">
    <source>
        <dbReference type="ARBA" id="ARBA00023157"/>
    </source>
</evidence>
<dbReference type="Pfam" id="PF02089">
    <property type="entry name" value="Palm_thioest"/>
    <property type="match status" value="1"/>
</dbReference>
<dbReference type="PANTHER" id="PTHR11247:SF8">
    <property type="entry name" value="PALMITOYL-PROTEIN THIOESTERASE 1"/>
    <property type="match status" value="1"/>
</dbReference>
<keyword evidence="11" id="KW-1185">Reference proteome</keyword>
<feature type="signal peptide" evidence="9">
    <location>
        <begin position="1"/>
        <end position="27"/>
    </location>
</feature>
<name>A0A8H6CBV8_9LECA</name>
<keyword evidence="5" id="KW-0378">Hydrolase</keyword>
<evidence type="ECO:0000256" key="5">
    <source>
        <dbReference type="ARBA" id="ARBA00022801"/>
    </source>
</evidence>
<feature type="chain" id="PRO_5034686973" description="Palmitoyl-protein thioesterase 1" evidence="9">
    <location>
        <begin position="28"/>
        <end position="333"/>
    </location>
</feature>
<dbReference type="GeneID" id="59331467"/>
<keyword evidence="4 9" id="KW-0732">Signal</keyword>
<organism evidence="10 11">
    <name type="scientific">Letharia lupina</name>
    <dbReference type="NCBI Taxonomy" id="560253"/>
    <lineage>
        <taxon>Eukaryota</taxon>
        <taxon>Fungi</taxon>
        <taxon>Dikarya</taxon>
        <taxon>Ascomycota</taxon>
        <taxon>Pezizomycotina</taxon>
        <taxon>Lecanoromycetes</taxon>
        <taxon>OSLEUM clade</taxon>
        <taxon>Lecanoromycetidae</taxon>
        <taxon>Lecanorales</taxon>
        <taxon>Lecanorineae</taxon>
        <taxon>Parmeliaceae</taxon>
        <taxon>Letharia</taxon>
    </lineage>
</organism>